<name>A0ACB7J658_PLECO</name>
<evidence type="ECO:0000313" key="2">
    <source>
        <dbReference type="Proteomes" id="UP000824881"/>
    </source>
</evidence>
<dbReference type="Proteomes" id="UP000824881">
    <property type="component" value="Unassembled WGS sequence"/>
</dbReference>
<proteinExistence type="predicted"/>
<evidence type="ECO:0000313" key="1">
    <source>
        <dbReference type="EMBL" id="KAG9225977.1"/>
    </source>
</evidence>
<organism evidence="1 2">
    <name type="scientific">Pleurotus cornucopiae</name>
    <name type="common">Cornucopia mushroom</name>
    <dbReference type="NCBI Taxonomy" id="5321"/>
    <lineage>
        <taxon>Eukaryota</taxon>
        <taxon>Fungi</taxon>
        <taxon>Dikarya</taxon>
        <taxon>Basidiomycota</taxon>
        <taxon>Agaricomycotina</taxon>
        <taxon>Agaricomycetes</taxon>
        <taxon>Agaricomycetidae</taxon>
        <taxon>Agaricales</taxon>
        <taxon>Pleurotineae</taxon>
        <taxon>Pleurotaceae</taxon>
        <taxon>Pleurotus</taxon>
    </lineage>
</organism>
<sequence length="428" mass="46213">MTTPAITRTYGSRNSRAGYPSSPASELSSPPLSESKRKRPLTDQSSVVNIANPHPTKRLKLKGTASQSSNNNTKNKTQNKQRTLTQLHFCIDTSILKTCPTCDLSYTKGAPDDEALHRAHCSRVQRGLEWGKEEEREAVKAGVVTVEDSVRIKNGRRGRILHVRADVGGKIGSKLATLYDTINLALSSPPLTSEALRASKVYLFLLPSAIAGSSREKIVGCVIAQRISTAMAIAMPTNATASDDLGPEEETSRLIAVDTTSGLFCDPAPLPTPLGIPRIFVPSTHRRQGIASKLLSAAASTFIHGCPLDPSKGDVAFTQPTGDGNAVMRSWGGNGTLCYGTYSYSSTIGIATWRITITRKQARMKQRVIKNMKSLASNTPRWEPVLDDRMSPSAEKTVYDHAPHALVMIPLHHVSQSLAISAKDASSM</sequence>
<gene>
    <name evidence="1" type="ORF">CCMSSC00406_0006401</name>
</gene>
<comment type="caution">
    <text evidence="1">The sequence shown here is derived from an EMBL/GenBank/DDBJ whole genome shotgun (WGS) entry which is preliminary data.</text>
</comment>
<keyword evidence="2" id="KW-1185">Reference proteome</keyword>
<protein>
    <submittedName>
        <fullName evidence="1">Uncharacterized protein</fullName>
    </submittedName>
</protein>
<reference evidence="1 2" key="1">
    <citation type="journal article" date="2021" name="Appl. Environ. Microbiol.">
        <title>Genetic linkage and physical mapping for an oyster mushroom Pleurotus cornucopiae and QTL analysis for the trait cap color.</title>
        <authorList>
            <person name="Zhang Y."/>
            <person name="Gao W."/>
            <person name="Sonnenberg A."/>
            <person name="Chen Q."/>
            <person name="Zhang J."/>
            <person name="Huang C."/>
        </authorList>
    </citation>
    <scope>NUCLEOTIDE SEQUENCE [LARGE SCALE GENOMIC DNA]</scope>
    <source>
        <strain evidence="1">CCMSSC00406</strain>
    </source>
</reference>
<accession>A0ACB7J658</accession>
<dbReference type="EMBL" id="WQMT02000002">
    <property type="protein sequence ID" value="KAG9225977.1"/>
    <property type="molecule type" value="Genomic_DNA"/>
</dbReference>